<sequence>MIDLIFRCGVITSAFHHGWRWSLRVCGTVRLSSRERELAGNGPKESPSLRVCGTVRLSSRERELAGNGPKE</sequence>
<dbReference type="AlphaFoldDB" id="A0AAW1JX54"/>
<evidence type="ECO:0000313" key="2">
    <source>
        <dbReference type="Proteomes" id="UP001458880"/>
    </source>
</evidence>
<comment type="caution">
    <text evidence="1">The sequence shown here is derived from an EMBL/GenBank/DDBJ whole genome shotgun (WGS) entry which is preliminary data.</text>
</comment>
<keyword evidence="2" id="KW-1185">Reference proteome</keyword>
<accession>A0AAW1JX54</accession>
<name>A0AAW1JX54_POPJA</name>
<proteinExistence type="predicted"/>
<dbReference type="EMBL" id="JASPKY010000318">
    <property type="protein sequence ID" value="KAK9709005.1"/>
    <property type="molecule type" value="Genomic_DNA"/>
</dbReference>
<dbReference type="Proteomes" id="UP001458880">
    <property type="component" value="Unassembled WGS sequence"/>
</dbReference>
<organism evidence="1 2">
    <name type="scientific">Popillia japonica</name>
    <name type="common">Japanese beetle</name>
    <dbReference type="NCBI Taxonomy" id="7064"/>
    <lineage>
        <taxon>Eukaryota</taxon>
        <taxon>Metazoa</taxon>
        <taxon>Ecdysozoa</taxon>
        <taxon>Arthropoda</taxon>
        <taxon>Hexapoda</taxon>
        <taxon>Insecta</taxon>
        <taxon>Pterygota</taxon>
        <taxon>Neoptera</taxon>
        <taxon>Endopterygota</taxon>
        <taxon>Coleoptera</taxon>
        <taxon>Polyphaga</taxon>
        <taxon>Scarabaeiformia</taxon>
        <taxon>Scarabaeidae</taxon>
        <taxon>Rutelinae</taxon>
        <taxon>Popillia</taxon>
    </lineage>
</organism>
<gene>
    <name evidence="1" type="ORF">QE152_g26871</name>
</gene>
<evidence type="ECO:0000313" key="1">
    <source>
        <dbReference type="EMBL" id="KAK9709005.1"/>
    </source>
</evidence>
<protein>
    <submittedName>
        <fullName evidence="1">Uncharacterized protein</fullName>
    </submittedName>
</protein>
<reference evidence="1 2" key="1">
    <citation type="journal article" date="2024" name="BMC Genomics">
        <title>De novo assembly and annotation of Popillia japonica's genome with initial clues to its potential as an invasive pest.</title>
        <authorList>
            <person name="Cucini C."/>
            <person name="Boschi S."/>
            <person name="Funari R."/>
            <person name="Cardaioli E."/>
            <person name="Iannotti N."/>
            <person name="Marturano G."/>
            <person name="Paoli F."/>
            <person name="Bruttini M."/>
            <person name="Carapelli A."/>
            <person name="Frati F."/>
            <person name="Nardi F."/>
        </authorList>
    </citation>
    <scope>NUCLEOTIDE SEQUENCE [LARGE SCALE GENOMIC DNA]</scope>
    <source>
        <strain evidence="1">DMR45628</strain>
    </source>
</reference>